<accession>A0A2H0V3E2</accession>
<sequence>MAEHFYCKRCGKSMTREDVNYTRIFMTQFMGKCEECRTRIRTDYDKMKTDFKRVLEGAKLSEREIKERLYAFEQEHLNR</sequence>
<dbReference type="Proteomes" id="UP000229901">
    <property type="component" value="Unassembled WGS sequence"/>
</dbReference>
<evidence type="ECO:0000313" key="1">
    <source>
        <dbReference type="EMBL" id="PIR93617.1"/>
    </source>
</evidence>
<reference evidence="2" key="1">
    <citation type="submission" date="2017-09" db="EMBL/GenBank/DDBJ databases">
        <title>Depth-based differentiation of microbial function through sediment-hosted aquifers and enrichment of novel symbionts in the deep terrestrial subsurface.</title>
        <authorList>
            <person name="Probst A.J."/>
            <person name="Ladd B."/>
            <person name="Jarett J.K."/>
            <person name="Geller-Mcgrath D.E."/>
            <person name="Sieber C.M.K."/>
            <person name="Emerson J.B."/>
            <person name="Anantharaman K."/>
            <person name="Thomas B.C."/>
            <person name="Malmstrom R."/>
            <person name="Stieglmeier M."/>
            <person name="Klingl A."/>
            <person name="Woyke T."/>
            <person name="Ryan C.M."/>
            <person name="Banfield J.F."/>
        </authorList>
    </citation>
    <scope>NUCLEOTIDE SEQUENCE [LARGE SCALE GENOMIC DNA]</scope>
</reference>
<name>A0A2H0V3E2_9BACT</name>
<gene>
    <name evidence="1" type="ORF">COT97_05630</name>
</gene>
<evidence type="ECO:0000313" key="2">
    <source>
        <dbReference type="Proteomes" id="UP000229901"/>
    </source>
</evidence>
<proteinExistence type="predicted"/>
<dbReference type="EMBL" id="PFAP01000047">
    <property type="protein sequence ID" value="PIR93617.1"/>
    <property type="molecule type" value="Genomic_DNA"/>
</dbReference>
<comment type="caution">
    <text evidence="1">The sequence shown here is derived from an EMBL/GenBank/DDBJ whole genome shotgun (WGS) entry which is preliminary data.</text>
</comment>
<protein>
    <submittedName>
        <fullName evidence="1">Uncharacterized protein</fullName>
    </submittedName>
</protein>
<organism evidence="1 2">
    <name type="scientific">Candidatus Falkowbacteria bacterium CG10_big_fil_rev_8_21_14_0_10_39_11</name>
    <dbReference type="NCBI Taxonomy" id="1974565"/>
    <lineage>
        <taxon>Bacteria</taxon>
        <taxon>Candidatus Falkowiibacteriota</taxon>
    </lineage>
</organism>
<dbReference type="AlphaFoldDB" id="A0A2H0V3E2"/>